<evidence type="ECO:0000256" key="2">
    <source>
        <dbReference type="SAM" id="Phobius"/>
    </source>
</evidence>
<accession>A0ABT8SRC2</accession>
<evidence type="ECO:0000256" key="1">
    <source>
        <dbReference type="SAM" id="MobiDB-lite"/>
    </source>
</evidence>
<feature type="compositionally biased region" description="Basic and acidic residues" evidence="1">
    <location>
        <begin position="149"/>
        <end position="159"/>
    </location>
</feature>
<feature type="region of interest" description="Disordered" evidence="1">
    <location>
        <begin position="135"/>
        <end position="196"/>
    </location>
</feature>
<dbReference type="Proteomes" id="UP001169006">
    <property type="component" value="Unassembled WGS sequence"/>
</dbReference>
<feature type="region of interest" description="Disordered" evidence="1">
    <location>
        <begin position="1"/>
        <end position="23"/>
    </location>
</feature>
<sequence>MSGLETAIRNALERSDRSDPENRARIYQSARQALEAGLRKQSVTDPQVIFAQRQRLEDKIQEIEIQERVRLREAAREPEPDVPDILVDSPAEPVAADRHLEPEMTLGGQSRASSPEAAAPVADILHVAPVAPVSRANAEPVPNDGDGFSEMRAEREAERPAAPIAPSKKNKRAKADTEPAAEYAPQVPGEKRKRRKRRGTIGYILSLMVLAGVGYGGWWAYSNGLLLLPAGKSANAPVNRAGLARDPGTGREPGAAFDPQRGFSSDWLEVFSAGGKAAASPGKDASADPMPRADGTALRITSRSPGASGDVGIDVPVDILRQLSGKTSTIALTLQSASDNSVQLSVRCDFSSLGSCSRHRVTATQERSDTLFRVAFDRTLAPNQPGRIYINSDILGGSQPVFLYSIRVLPGQ</sequence>
<comment type="caution">
    <text evidence="3">The sequence shown here is derived from an EMBL/GenBank/DDBJ whole genome shotgun (WGS) entry which is preliminary data.</text>
</comment>
<feature type="region of interest" description="Disordered" evidence="1">
    <location>
        <begin position="73"/>
        <end position="94"/>
    </location>
</feature>
<keyword evidence="4" id="KW-1185">Reference proteome</keyword>
<keyword evidence="2" id="KW-1133">Transmembrane helix</keyword>
<keyword evidence="2" id="KW-0472">Membrane</keyword>
<evidence type="ECO:0000313" key="3">
    <source>
        <dbReference type="EMBL" id="MDO1580891.1"/>
    </source>
</evidence>
<reference evidence="3" key="2">
    <citation type="submission" date="2023-07" db="EMBL/GenBank/DDBJ databases">
        <authorList>
            <person name="Sun H."/>
        </authorList>
    </citation>
    <scope>NUCLEOTIDE SEQUENCE</scope>
    <source>
        <strain evidence="3">05753</strain>
    </source>
</reference>
<dbReference type="RefSeq" id="WP_302075034.1">
    <property type="nucleotide sequence ID" value="NZ_JAUKWQ010000001.1"/>
</dbReference>
<keyword evidence="2" id="KW-0812">Transmembrane</keyword>
<evidence type="ECO:0000313" key="4">
    <source>
        <dbReference type="Proteomes" id="UP001169006"/>
    </source>
</evidence>
<feature type="compositionally biased region" description="Basic and acidic residues" evidence="1">
    <location>
        <begin position="11"/>
        <end position="23"/>
    </location>
</feature>
<feature type="compositionally biased region" description="Low complexity" evidence="1">
    <location>
        <begin position="278"/>
        <end position="289"/>
    </location>
</feature>
<feature type="region of interest" description="Disordered" evidence="1">
    <location>
        <begin position="278"/>
        <end position="309"/>
    </location>
</feature>
<gene>
    <name evidence="3" type="ORF">Q2T52_02165</name>
</gene>
<protein>
    <recommendedName>
        <fullName evidence="5">Biotin transporter BioY</fullName>
    </recommendedName>
</protein>
<evidence type="ECO:0008006" key="5">
    <source>
        <dbReference type="Google" id="ProtNLM"/>
    </source>
</evidence>
<proteinExistence type="predicted"/>
<organism evidence="3 4">
    <name type="scientific">Rhizobium oryzicola</name>
    <dbReference type="NCBI Taxonomy" id="1232668"/>
    <lineage>
        <taxon>Bacteria</taxon>
        <taxon>Pseudomonadati</taxon>
        <taxon>Pseudomonadota</taxon>
        <taxon>Alphaproteobacteria</taxon>
        <taxon>Hyphomicrobiales</taxon>
        <taxon>Rhizobiaceae</taxon>
        <taxon>Rhizobium/Agrobacterium group</taxon>
        <taxon>Rhizobium</taxon>
    </lineage>
</organism>
<dbReference type="EMBL" id="JAUKWQ010000001">
    <property type="protein sequence ID" value="MDO1580891.1"/>
    <property type="molecule type" value="Genomic_DNA"/>
</dbReference>
<name>A0ABT8SRC2_9HYPH</name>
<reference evidence="3" key="1">
    <citation type="journal article" date="2015" name="Int. J. Syst. Evol. Microbiol.">
        <title>Rhizobium oryzicola sp. nov., potential plant-growth-promoting endophytic bacteria isolated from rice roots.</title>
        <authorList>
            <person name="Zhang X.X."/>
            <person name="Gao J.S."/>
            <person name="Cao Y.H."/>
            <person name="Sheirdil R.A."/>
            <person name="Wang X.C."/>
            <person name="Zhang L."/>
        </authorList>
    </citation>
    <scope>NUCLEOTIDE SEQUENCE</scope>
    <source>
        <strain evidence="3">05753</strain>
    </source>
</reference>
<feature type="transmembrane region" description="Helical" evidence="2">
    <location>
        <begin position="201"/>
        <end position="221"/>
    </location>
</feature>